<dbReference type="SUPFAM" id="SSF53067">
    <property type="entry name" value="Actin-like ATPase domain"/>
    <property type="match status" value="2"/>
</dbReference>
<gene>
    <name evidence="6" type="ORF">EI16_02400</name>
</gene>
<feature type="domain" description="Carbohydrate kinase FGGY C-terminal" evidence="5">
    <location>
        <begin position="268"/>
        <end position="429"/>
    </location>
</feature>
<evidence type="ECO:0000259" key="4">
    <source>
        <dbReference type="Pfam" id="PF00370"/>
    </source>
</evidence>
<dbReference type="STRING" id="28885.EI16_02400"/>
<keyword evidence="7" id="KW-1185">Reference proteome</keyword>
<protein>
    <recommendedName>
        <fullName evidence="8">Carbohydrate kinase</fullName>
    </recommendedName>
</protein>
<dbReference type="GO" id="GO:0005829">
    <property type="term" value="C:cytosol"/>
    <property type="evidence" value="ECO:0007669"/>
    <property type="project" value="TreeGrafter"/>
</dbReference>
<dbReference type="Pfam" id="PF02782">
    <property type="entry name" value="FGGY_C"/>
    <property type="match status" value="1"/>
</dbReference>
<organism evidence="6 7">
    <name type="scientific">Hydrogenovibrio marinus</name>
    <dbReference type="NCBI Taxonomy" id="28885"/>
    <lineage>
        <taxon>Bacteria</taxon>
        <taxon>Pseudomonadati</taxon>
        <taxon>Pseudomonadota</taxon>
        <taxon>Gammaproteobacteria</taxon>
        <taxon>Thiotrichales</taxon>
        <taxon>Piscirickettsiaceae</taxon>
        <taxon>Hydrogenovibrio</taxon>
    </lineage>
</organism>
<dbReference type="EMBL" id="JMIU01000001">
    <property type="protein sequence ID" value="KDN95175.1"/>
    <property type="molecule type" value="Genomic_DNA"/>
</dbReference>
<accession>A0A066ZYN5</accession>
<dbReference type="GO" id="GO:0019150">
    <property type="term" value="F:D-ribulokinase activity"/>
    <property type="evidence" value="ECO:0007669"/>
    <property type="project" value="TreeGrafter"/>
</dbReference>
<dbReference type="GO" id="GO:0004856">
    <property type="term" value="F:D-xylulokinase activity"/>
    <property type="evidence" value="ECO:0007669"/>
    <property type="project" value="TreeGrafter"/>
</dbReference>
<proteinExistence type="inferred from homology"/>
<sequence length="446" mass="48550">MAETEKNKRMNKVISFNDSLNGNILGLDIGTSGIRATVVSPTNVLLHTIQEEMPFPIRDNLISEQSPAVWQDTLKRLLNRLQQNSVLSGIKHIVADATSSSVLLMDDHLAPLTTALMYDDKRAIEQATKISKYAPTNSAAHGASSTLAKVMWLEGSLQQKLPQNGCKIAHQIDWVNSFFTQALCPTDANNALKLGFNPVENKWPDWVQKLVNSSLPEVVIPGTIIGKISQTVADTYGFPNDAQVYAGTTDSIAAFLASGAKNLGDATSSLGSTISLKLLTDKPIFSPEHGIYSHTLGELWLVGGASNTGGAVLLKYFSLPEILSLLEEVNINQPTNLDYYPLLTPGERFPIANNALQPRVSPRPSSDSKFLLALIEGLVGIEKLGYELLEELSSTKIQTIYTTGGGTKNDVWMALRETRLGYKTKKAAQTDAAFGVTQLLFRSFCR</sequence>
<dbReference type="GO" id="GO:0005997">
    <property type="term" value="P:xylulose metabolic process"/>
    <property type="evidence" value="ECO:0007669"/>
    <property type="project" value="TreeGrafter"/>
</dbReference>
<dbReference type="InterPro" id="IPR043129">
    <property type="entry name" value="ATPase_NBD"/>
</dbReference>
<evidence type="ECO:0000256" key="2">
    <source>
        <dbReference type="ARBA" id="ARBA00022679"/>
    </source>
</evidence>
<keyword evidence="2" id="KW-0808">Transferase</keyword>
<name>A0A066ZYN5_HYDMR</name>
<evidence type="ECO:0000313" key="7">
    <source>
        <dbReference type="Proteomes" id="UP000027341"/>
    </source>
</evidence>
<feature type="domain" description="Carbohydrate kinase FGGY N-terminal" evidence="4">
    <location>
        <begin position="24"/>
        <end position="256"/>
    </location>
</feature>
<dbReference type="Gene3D" id="3.30.420.40">
    <property type="match status" value="2"/>
</dbReference>
<dbReference type="PANTHER" id="PTHR10196:SF80">
    <property type="entry name" value="D-RIBULOSE KINASE"/>
    <property type="match status" value="1"/>
</dbReference>
<evidence type="ECO:0000256" key="1">
    <source>
        <dbReference type="ARBA" id="ARBA00009156"/>
    </source>
</evidence>
<dbReference type="InterPro" id="IPR018485">
    <property type="entry name" value="FGGY_C"/>
</dbReference>
<dbReference type="Pfam" id="PF00370">
    <property type="entry name" value="FGGY_N"/>
    <property type="match status" value="1"/>
</dbReference>
<dbReference type="AlphaFoldDB" id="A0A066ZYN5"/>
<comment type="similarity">
    <text evidence="1">Belongs to the FGGY kinase family.</text>
</comment>
<comment type="caution">
    <text evidence="6">The sequence shown here is derived from an EMBL/GenBank/DDBJ whole genome shotgun (WGS) entry which is preliminary data.</text>
</comment>
<evidence type="ECO:0000256" key="3">
    <source>
        <dbReference type="ARBA" id="ARBA00022777"/>
    </source>
</evidence>
<reference evidence="6 7" key="1">
    <citation type="submission" date="2014-04" db="EMBL/GenBank/DDBJ databases">
        <title>Draft genome sequence of Hydrogenovibrio marinus MH-110, a model organism for aerobic H2 metabolism.</title>
        <authorList>
            <person name="Cha H.J."/>
            <person name="Jo B.H."/>
            <person name="Hwang B.H."/>
        </authorList>
    </citation>
    <scope>NUCLEOTIDE SEQUENCE [LARGE SCALE GENOMIC DNA]</scope>
    <source>
        <strain evidence="6 7">MH-110</strain>
    </source>
</reference>
<evidence type="ECO:0000313" key="6">
    <source>
        <dbReference type="EMBL" id="KDN95175.1"/>
    </source>
</evidence>
<evidence type="ECO:0000259" key="5">
    <source>
        <dbReference type="Pfam" id="PF02782"/>
    </source>
</evidence>
<dbReference type="RefSeq" id="WP_051622971.1">
    <property type="nucleotide sequence ID" value="NZ_AP020335.1"/>
</dbReference>
<evidence type="ECO:0008006" key="8">
    <source>
        <dbReference type="Google" id="ProtNLM"/>
    </source>
</evidence>
<keyword evidence="3" id="KW-0418">Kinase</keyword>
<dbReference type="CDD" id="cd07783">
    <property type="entry name" value="ASKHA_NBD_FGGY_SePSK_AtXK1-like"/>
    <property type="match status" value="1"/>
</dbReference>
<dbReference type="PANTHER" id="PTHR10196">
    <property type="entry name" value="SUGAR KINASE"/>
    <property type="match status" value="1"/>
</dbReference>
<dbReference type="Proteomes" id="UP000027341">
    <property type="component" value="Unassembled WGS sequence"/>
</dbReference>
<dbReference type="InterPro" id="IPR018484">
    <property type="entry name" value="FGGY_N"/>
</dbReference>